<gene>
    <name evidence="1" type="ORF">CJ263_13420</name>
</gene>
<keyword evidence="2" id="KW-1185">Reference proteome</keyword>
<evidence type="ECO:0000313" key="1">
    <source>
        <dbReference type="EMBL" id="ASV31132.1"/>
    </source>
</evidence>
<sequence>MEPDKFEKYIKSKMNEREISPSDEAWEKISGQINSSKKQGRPTYFWIGVAASLLILVSFSLFYLNSPKDIEGVDNGTVVDTEDSNTKKELNKEDKAIDLYENVPDAIVMEDETEKNIIDSISESEGVEPEPDLVQEDLRDTNALATNTDRIELPEKTLELVLPKDILNAKIAEVIAQVDAIEANGKVSDAEVDSLLLNAQKDILREKLFNQDRTVNAMALLTEVEDELDQSFRDQIFESLKAGFLKVRTAVADRNN</sequence>
<dbReference type="OrthoDB" id="1247025at2"/>
<proteinExistence type="predicted"/>
<reference evidence="1 2" key="1">
    <citation type="submission" date="2017-08" db="EMBL/GenBank/DDBJ databases">
        <title>The complete genome sequence of Maribacter sp. B1, isolated from deep-sea sediment.</title>
        <authorList>
            <person name="Wu Y.-H."/>
            <person name="Cheng H."/>
            <person name="Xu X.-W."/>
        </authorList>
    </citation>
    <scope>NUCLEOTIDE SEQUENCE [LARGE SCALE GENOMIC DNA]</scope>
    <source>
        <strain evidence="1 2">B1</strain>
    </source>
</reference>
<evidence type="ECO:0000313" key="2">
    <source>
        <dbReference type="Proteomes" id="UP000215244"/>
    </source>
</evidence>
<dbReference type="KEGG" id="marb:CJ263_13420"/>
<name>A0A223V762_9FLAO</name>
<accession>A0A223V762</accession>
<dbReference type="AlphaFoldDB" id="A0A223V762"/>
<dbReference type="Proteomes" id="UP000215244">
    <property type="component" value="Chromosome"/>
</dbReference>
<protein>
    <submittedName>
        <fullName evidence="1">Uncharacterized protein</fullName>
    </submittedName>
</protein>
<organism evidence="1 2">
    <name type="scientific">Maribacter cobaltidurans</name>
    <dbReference type="NCBI Taxonomy" id="1178778"/>
    <lineage>
        <taxon>Bacteria</taxon>
        <taxon>Pseudomonadati</taxon>
        <taxon>Bacteroidota</taxon>
        <taxon>Flavobacteriia</taxon>
        <taxon>Flavobacteriales</taxon>
        <taxon>Flavobacteriaceae</taxon>
        <taxon>Maribacter</taxon>
    </lineage>
</organism>
<dbReference type="RefSeq" id="WP_094997744.1">
    <property type="nucleotide sequence ID" value="NZ_BMJL01000012.1"/>
</dbReference>
<dbReference type="EMBL" id="CP022957">
    <property type="protein sequence ID" value="ASV31132.1"/>
    <property type="molecule type" value="Genomic_DNA"/>
</dbReference>